<evidence type="ECO:0000313" key="2">
    <source>
        <dbReference type="Proteomes" id="UP000185210"/>
    </source>
</evidence>
<dbReference type="AlphaFoldDB" id="A0AB38D1I7"/>
<accession>A0AB38D1I7</accession>
<protein>
    <recommendedName>
        <fullName evidence="3">Bacteriophage protein</fullName>
    </recommendedName>
</protein>
<evidence type="ECO:0000313" key="1">
    <source>
        <dbReference type="EMBL" id="SIB23749.1"/>
    </source>
</evidence>
<dbReference type="EMBL" id="FSHM01000004">
    <property type="protein sequence ID" value="SIB23749.1"/>
    <property type="molecule type" value="Genomic_DNA"/>
</dbReference>
<sequence>MGADTRVLDILESLIDDDPCSWDHNHSCQAHGYFYLDQGELCPQEDAKRYVHAARRELNA</sequence>
<comment type="caution">
    <text evidence="1">The sequence shown here is derived from an EMBL/GenBank/DDBJ whole genome shotgun (WGS) entry which is preliminary data.</text>
</comment>
<dbReference type="Proteomes" id="UP000185210">
    <property type="component" value="Unassembled WGS sequence"/>
</dbReference>
<evidence type="ECO:0008006" key="3">
    <source>
        <dbReference type="Google" id="ProtNLM"/>
    </source>
</evidence>
<organism evidence="1 2">
    <name type="scientific">Mycobacteroides abscessus subsp. abscessus</name>
    <dbReference type="NCBI Taxonomy" id="1185650"/>
    <lineage>
        <taxon>Bacteria</taxon>
        <taxon>Bacillati</taxon>
        <taxon>Actinomycetota</taxon>
        <taxon>Actinomycetes</taxon>
        <taxon>Mycobacteriales</taxon>
        <taxon>Mycobacteriaceae</taxon>
        <taxon>Mycobacteroides</taxon>
        <taxon>Mycobacteroides abscessus</taxon>
    </lineage>
</organism>
<proteinExistence type="predicted"/>
<reference evidence="1 2" key="1">
    <citation type="submission" date="2016-11" db="EMBL/GenBank/DDBJ databases">
        <authorList>
            <consortium name="Pathogen Informatics"/>
        </authorList>
    </citation>
    <scope>NUCLEOTIDE SEQUENCE [LARGE SCALE GENOMIC DNA]</scope>
    <source>
        <strain evidence="1 2">104</strain>
    </source>
</reference>
<gene>
    <name evidence="1" type="ORF">SAMEA2070301_03336</name>
</gene>
<name>A0AB38D1I7_9MYCO</name>